<reference evidence="4 6" key="1">
    <citation type="submission" date="2014-12" db="EMBL/GenBank/DDBJ databases">
        <title>Draft genome sequences of 29 type strains of Enterococci.</title>
        <authorList>
            <person name="Zhong Z."/>
            <person name="Sun Z."/>
            <person name="Liu W."/>
            <person name="Zhang W."/>
            <person name="Zhang H."/>
        </authorList>
    </citation>
    <scope>NUCLEOTIDE SEQUENCE [LARGE SCALE GENOMIC DNA]</scope>
    <source>
        <strain evidence="4 6">DSM 22801</strain>
    </source>
</reference>
<name>A0A0S3KDM9_9ENTE</name>
<evidence type="ECO:0000256" key="2">
    <source>
        <dbReference type="SAM" id="MobiDB-lite"/>
    </source>
</evidence>
<accession>A0A0S3KDM9</accession>
<comment type="similarity">
    <text evidence="1">Belongs to the WXG100 family.</text>
</comment>
<organism evidence="4 6">
    <name type="scientific">Enterococcus silesiacus</name>
    <dbReference type="NCBI Taxonomy" id="332949"/>
    <lineage>
        <taxon>Bacteria</taxon>
        <taxon>Bacillati</taxon>
        <taxon>Bacillota</taxon>
        <taxon>Bacilli</taxon>
        <taxon>Lactobacillales</taxon>
        <taxon>Enterococcaceae</taxon>
        <taxon>Enterococcus</taxon>
    </lineage>
</organism>
<gene>
    <name evidence="3" type="ORF">ATZ33_13845</name>
    <name evidence="4" type="ORF">RV15_GL001833</name>
</gene>
<dbReference type="RefSeq" id="WP_025870697.1">
    <property type="nucleotide sequence ID" value="NZ_JXLC01000026.1"/>
</dbReference>
<evidence type="ECO:0000313" key="4">
    <source>
        <dbReference type="EMBL" id="OJG88174.1"/>
    </source>
</evidence>
<dbReference type="KEGG" id="ess:ATZ33_13845"/>
<proteinExistence type="inferred from homology"/>
<dbReference type="InterPro" id="IPR036689">
    <property type="entry name" value="ESAT-6-like_sf"/>
</dbReference>
<dbReference type="Proteomes" id="UP000065511">
    <property type="component" value="Chromosome"/>
</dbReference>
<evidence type="ECO:0000313" key="3">
    <source>
        <dbReference type="EMBL" id="ALS02429.1"/>
    </source>
</evidence>
<sequence>MAGDRIKLSPQELRTSSTKYTDGSQQVQDILQKLQAEQDTIQGNWEGSGFDSFNDQFTALKPKVTEFAELLDQINKQLNEVANIVEETDQNISSAIGRGL</sequence>
<evidence type="ECO:0000313" key="6">
    <source>
        <dbReference type="Proteomes" id="UP000183039"/>
    </source>
</evidence>
<dbReference type="OrthoDB" id="4978934at2"/>
<dbReference type="SUPFAM" id="SSF140453">
    <property type="entry name" value="EsxAB dimer-like"/>
    <property type="match status" value="1"/>
</dbReference>
<evidence type="ECO:0000256" key="1">
    <source>
        <dbReference type="RuleBase" id="RU362001"/>
    </source>
</evidence>
<reference evidence="3 5" key="2">
    <citation type="submission" date="2015-12" db="EMBL/GenBank/DDBJ databases">
        <authorList>
            <person name="Lauer A."/>
            <person name="Humrighouse B."/>
            <person name="Loparev V."/>
            <person name="Shewmaker P.L."/>
            <person name="Whitney A.M."/>
            <person name="McLaughlin R.W."/>
        </authorList>
    </citation>
    <scope>NUCLEOTIDE SEQUENCE [LARGE SCALE GENOMIC DNA]</scope>
    <source>
        <strain evidence="3 5">LMG 23085</strain>
    </source>
</reference>
<dbReference type="Gene3D" id="1.10.287.1060">
    <property type="entry name" value="ESAT-6-like"/>
    <property type="match status" value="1"/>
</dbReference>
<keyword evidence="5" id="KW-1185">Reference proteome</keyword>
<dbReference type="Proteomes" id="UP000183039">
    <property type="component" value="Unassembled WGS sequence"/>
</dbReference>
<feature type="region of interest" description="Disordered" evidence="2">
    <location>
        <begin position="1"/>
        <end position="22"/>
    </location>
</feature>
<evidence type="ECO:0000313" key="5">
    <source>
        <dbReference type="Proteomes" id="UP000065511"/>
    </source>
</evidence>
<protein>
    <recommendedName>
        <fullName evidence="1">ESAT-6-like protein</fullName>
    </recommendedName>
</protein>
<dbReference type="NCBIfam" id="TIGR03930">
    <property type="entry name" value="WXG100_ESAT6"/>
    <property type="match status" value="1"/>
</dbReference>
<dbReference type="Pfam" id="PF06013">
    <property type="entry name" value="WXG100"/>
    <property type="match status" value="1"/>
</dbReference>
<dbReference type="InterPro" id="IPR010310">
    <property type="entry name" value="T7SS_ESAT-6-like"/>
</dbReference>
<dbReference type="EMBL" id="CP013614">
    <property type="protein sequence ID" value="ALS02429.1"/>
    <property type="molecule type" value="Genomic_DNA"/>
</dbReference>
<feature type="compositionally biased region" description="Polar residues" evidence="2">
    <location>
        <begin position="12"/>
        <end position="22"/>
    </location>
</feature>
<dbReference type="AlphaFoldDB" id="A0A0S3KDM9"/>
<dbReference type="EMBL" id="JXLC01000026">
    <property type="protein sequence ID" value="OJG88174.1"/>
    <property type="molecule type" value="Genomic_DNA"/>
</dbReference>